<dbReference type="RefSeq" id="WP_344663402.1">
    <property type="nucleotide sequence ID" value="NZ_BAAAQN010000001.1"/>
</dbReference>
<gene>
    <name evidence="2" type="ORF">GCM10009839_00680</name>
</gene>
<dbReference type="EMBL" id="BAAAQN010000001">
    <property type="protein sequence ID" value="GAA2010618.1"/>
    <property type="molecule type" value="Genomic_DNA"/>
</dbReference>
<accession>A0ABP5F1W8</accession>
<sequence>MSAAPIEFGNDSGHDNRNGSHNDNRNDNRNDSRAAGRDVNVPCSVAPTTCELPDSTFKICP</sequence>
<evidence type="ECO:0000313" key="2">
    <source>
        <dbReference type="EMBL" id="GAA2010618.1"/>
    </source>
</evidence>
<feature type="compositionally biased region" description="Basic and acidic residues" evidence="1">
    <location>
        <begin position="12"/>
        <end position="36"/>
    </location>
</feature>
<name>A0ABP5F1W8_9ACTN</name>
<protein>
    <submittedName>
        <fullName evidence="2">Uncharacterized protein</fullName>
    </submittedName>
</protein>
<feature type="region of interest" description="Disordered" evidence="1">
    <location>
        <begin position="1"/>
        <end position="46"/>
    </location>
</feature>
<evidence type="ECO:0000313" key="3">
    <source>
        <dbReference type="Proteomes" id="UP001500751"/>
    </source>
</evidence>
<proteinExistence type="predicted"/>
<comment type="caution">
    <text evidence="2">The sequence shown here is derived from an EMBL/GenBank/DDBJ whole genome shotgun (WGS) entry which is preliminary data.</text>
</comment>
<evidence type="ECO:0000256" key="1">
    <source>
        <dbReference type="SAM" id="MobiDB-lite"/>
    </source>
</evidence>
<keyword evidence="3" id="KW-1185">Reference proteome</keyword>
<dbReference type="Proteomes" id="UP001500751">
    <property type="component" value="Unassembled WGS sequence"/>
</dbReference>
<reference evidence="3" key="1">
    <citation type="journal article" date="2019" name="Int. J. Syst. Evol. Microbiol.">
        <title>The Global Catalogue of Microorganisms (GCM) 10K type strain sequencing project: providing services to taxonomists for standard genome sequencing and annotation.</title>
        <authorList>
            <consortium name="The Broad Institute Genomics Platform"/>
            <consortium name="The Broad Institute Genome Sequencing Center for Infectious Disease"/>
            <person name="Wu L."/>
            <person name="Ma J."/>
        </authorList>
    </citation>
    <scope>NUCLEOTIDE SEQUENCE [LARGE SCALE GENOMIC DNA]</scope>
    <source>
        <strain evidence="3">JCM 16014</strain>
    </source>
</reference>
<organism evidence="2 3">
    <name type="scientific">Catenulispora yoronensis</name>
    <dbReference type="NCBI Taxonomy" id="450799"/>
    <lineage>
        <taxon>Bacteria</taxon>
        <taxon>Bacillati</taxon>
        <taxon>Actinomycetota</taxon>
        <taxon>Actinomycetes</taxon>
        <taxon>Catenulisporales</taxon>
        <taxon>Catenulisporaceae</taxon>
        <taxon>Catenulispora</taxon>
    </lineage>
</organism>